<protein>
    <submittedName>
        <fullName evidence="1">Uncharacterized protein</fullName>
    </submittedName>
</protein>
<accession>A0A2S4Q0C3</accession>
<comment type="caution">
    <text evidence="1">The sequence shown here is derived from an EMBL/GenBank/DDBJ whole genome shotgun (WGS) entry which is preliminary data.</text>
</comment>
<sequence length="411" mass="46227">MALNAQQNWNIEMSKISKPSTRAGEACPFSHSNIFPKSSKSLEIHLPLEIISLIVSFIPRNASSQPILWACALVSKLWYSASIERLYERPFLSGANFDQFVKTICPSKNAHIRASPLAALVRHLNMGDLAHDASRSLTARLLGRLKSNLELFLAPQVSFSINSLAALSKCTKLRYLNLSLISSSIPNKVLFQALRSLGDLEILFLPRSSSVNQNDTPCDLYKWPPRLKSLHISGSLDDHFLYTHMTKAPKAFSSLSMQHCPQIRAPAIVFTLYKIGSQLSHLSIRHPMPQILEGMLDNILKLCPKLISARISIDFISNKLFKQIPLNHTLQTLELGCSHSTESYITPDDIFDAIDQSLLPDLRYIRVSRRLSWDSTPQLRSDVEDLSELLDTLEFEHPLHKPSGVWLDLPD</sequence>
<dbReference type="Gene3D" id="3.80.10.10">
    <property type="entry name" value="Ribonuclease Inhibitor"/>
    <property type="match status" value="1"/>
</dbReference>
<dbReference type="AlphaFoldDB" id="A0A2S4Q0C3"/>
<dbReference type="InterPro" id="IPR032675">
    <property type="entry name" value="LRR_dom_sf"/>
</dbReference>
<dbReference type="STRING" id="225359.A0A2S4Q0C3"/>
<evidence type="ECO:0000313" key="2">
    <source>
        <dbReference type="Proteomes" id="UP000237438"/>
    </source>
</evidence>
<proteinExistence type="predicted"/>
<dbReference type="Proteomes" id="UP000237438">
    <property type="component" value="Unassembled WGS sequence"/>
</dbReference>
<evidence type="ECO:0000313" key="1">
    <source>
        <dbReference type="EMBL" id="POS87734.1"/>
    </source>
</evidence>
<reference evidence="1 2" key="1">
    <citation type="submission" date="2017-10" db="EMBL/GenBank/DDBJ databases">
        <title>Development of genomic resources for the powdery mildew, Erysiphe pulchra.</title>
        <authorList>
            <person name="Wadl P.A."/>
            <person name="Mack B.M."/>
            <person name="Moore G."/>
            <person name="Beltz S.B."/>
        </authorList>
    </citation>
    <scope>NUCLEOTIDE SEQUENCE [LARGE SCALE GENOMIC DNA]</scope>
    <source>
        <strain evidence="1">Cflorida</strain>
    </source>
</reference>
<dbReference type="EMBL" id="PEDP01000077">
    <property type="protein sequence ID" value="POS87734.1"/>
    <property type="molecule type" value="Genomic_DNA"/>
</dbReference>
<name>A0A2S4Q0C3_9PEZI</name>
<gene>
    <name evidence="1" type="ORF">EPUL_000779</name>
</gene>
<organism evidence="1 2">
    <name type="scientific">Erysiphe pulchra</name>
    <dbReference type="NCBI Taxonomy" id="225359"/>
    <lineage>
        <taxon>Eukaryota</taxon>
        <taxon>Fungi</taxon>
        <taxon>Dikarya</taxon>
        <taxon>Ascomycota</taxon>
        <taxon>Pezizomycotina</taxon>
        <taxon>Leotiomycetes</taxon>
        <taxon>Erysiphales</taxon>
        <taxon>Erysiphaceae</taxon>
        <taxon>Erysiphe</taxon>
    </lineage>
</organism>
<keyword evidence="2" id="KW-1185">Reference proteome</keyword>
<dbReference type="SUPFAM" id="SSF52047">
    <property type="entry name" value="RNI-like"/>
    <property type="match status" value="1"/>
</dbReference>
<dbReference type="OrthoDB" id="2125396at2759"/>